<dbReference type="Proteomes" id="UP001597044">
    <property type="component" value="Unassembled WGS sequence"/>
</dbReference>
<reference evidence="4" key="1">
    <citation type="journal article" date="2019" name="Int. J. Syst. Evol. Microbiol.">
        <title>The Global Catalogue of Microorganisms (GCM) 10K type strain sequencing project: providing services to taxonomists for standard genome sequencing and annotation.</title>
        <authorList>
            <consortium name="The Broad Institute Genomics Platform"/>
            <consortium name="The Broad Institute Genome Sequencing Center for Infectious Disease"/>
            <person name="Wu L."/>
            <person name="Ma J."/>
        </authorList>
    </citation>
    <scope>NUCLEOTIDE SEQUENCE [LARGE SCALE GENOMIC DNA]</scope>
    <source>
        <strain evidence="4">CCUG 63419</strain>
    </source>
</reference>
<keyword evidence="1" id="KW-0732">Signal</keyword>
<evidence type="ECO:0000256" key="1">
    <source>
        <dbReference type="SAM" id="SignalP"/>
    </source>
</evidence>
<evidence type="ECO:0000259" key="2">
    <source>
        <dbReference type="Pfam" id="PF20616"/>
    </source>
</evidence>
<dbReference type="EMBL" id="JBHTIT010000001">
    <property type="protein sequence ID" value="MFD0950048.1"/>
    <property type="molecule type" value="Genomic_DNA"/>
</dbReference>
<keyword evidence="4" id="KW-1185">Reference proteome</keyword>
<dbReference type="InterPro" id="IPR023373">
    <property type="entry name" value="YmcC_sf"/>
</dbReference>
<gene>
    <name evidence="3" type="ORF">ACFQ0F_06545</name>
</gene>
<dbReference type="Pfam" id="PF20616">
    <property type="entry name" value="Caps_syn_GfcC_N"/>
    <property type="match status" value="1"/>
</dbReference>
<feature type="domain" description="Capsule biosynthesis GfcC-like N-terminal" evidence="2">
    <location>
        <begin position="242"/>
        <end position="346"/>
    </location>
</feature>
<name>A0ABW3HF56_9GAMM</name>
<dbReference type="Gene3D" id="2.40.360.10">
    <property type="entry name" value="YmcC-like"/>
    <property type="match status" value="1"/>
</dbReference>
<dbReference type="InterPro" id="IPR046459">
    <property type="entry name" value="Caps_syn_GfcC_N"/>
</dbReference>
<keyword evidence="3" id="KW-0449">Lipoprotein</keyword>
<protein>
    <submittedName>
        <fullName evidence="3">YjbF family lipoprotein</fullName>
    </submittedName>
</protein>
<dbReference type="RefSeq" id="WP_379070399.1">
    <property type="nucleotide sequence ID" value="NZ_JBHTIT010000001.1"/>
</dbReference>
<accession>A0ABW3HF56</accession>
<dbReference type="PROSITE" id="PS51257">
    <property type="entry name" value="PROKAR_LIPOPROTEIN"/>
    <property type="match status" value="1"/>
</dbReference>
<proteinExistence type="predicted"/>
<dbReference type="InterPro" id="IPR021308">
    <property type="entry name" value="GfcB"/>
</dbReference>
<comment type="caution">
    <text evidence="3">The sequence shown here is derived from an EMBL/GenBank/DDBJ whole genome shotgun (WGS) entry which is preliminary data.</text>
</comment>
<feature type="chain" id="PRO_5045064082" evidence="1">
    <location>
        <begin position="25"/>
        <end position="457"/>
    </location>
</feature>
<dbReference type="SUPFAM" id="SSF159270">
    <property type="entry name" value="YmcC-like"/>
    <property type="match status" value="1"/>
</dbReference>
<evidence type="ECO:0000313" key="4">
    <source>
        <dbReference type="Proteomes" id="UP001597044"/>
    </source>
</evidence>
<dbReference type="Pfam" id="PF11102">
    <property type="entry name" value="YjbF"/>
    <property type="match status" value="1"/>
</dbReference>
<sequence>MHKLVGFACVVAVSLAGCATSAQFGPAVETFKALFSKPADVTLTAEELANYPYAAQYIRVAENPRATIVLAQQQGGIDYYASSEGRLISLKQGRLIGTDGFSTDAAFVDALPAPQAAIDAEKPVCWRSSWRAWGELQAGHYLLTGCLQPVQRVEPASTVSEADTASSEAAEPALTIVKEDVRSPITGHRYSNWYWLDADNNVVKSEQQLGPLLPRWSFETIRRAAVQPEPQAVKLPETYQASVPKGATLNDLLQSLLAQPNIDWANSVIYSTDREAELNQQRDAVVKNLEAFAAYWQGEKYYGVAATANALAKDMSGWRMADRVPTAVHPARLLISPRHNLALRGRHYVIEANGITHRVDVAGAIHRAKLNFSAGGPLRQLRDTPLWRPGADEDMIYRFPRAGKPVKVSITQGLSDSLVLPGERFFVPFKASWLHGPFADLNEQLLAVFAHRVGEAK</sequence>
<evidence type="ECO:0000313" key="3">
    <source>
        <dbReference type="EMBL" id="MFD0950048.1"/>
    </source>
</evidence>
<feature type="signal peptide" evidence="1">
    <location>
        <begin position="1"/>
        <end position="24"/>
    </location>
</feature>
<organism evidence="3 4">
    <name type="scientific">Paraperlucidibaca wandonensis</name>
    <dbReference type="NCBI Taxonomy" id="1268273"/>
    <lineage>
        <taxon>Bacteria</taxon>
        <taxon>Pseudomonadati</taxon>
        <taxon>Pseudomonadota</taxon>
        <taxon>Gammaproteobacteria</taxon>
        <taxon>Moraxellales</taxon>
        <taxon>Moraxellaceae</taxon>
        <taxon>Paraperlucidibaca</taxon>
    </lineage>
</organism>